<dbReference type="AlphaFoldDB" id="A0A5C7SY97"/>
<dbReference type="GO" id="GO:0005886">
    <property type="term" value="C:plasma membrane"/>
    <property type="evidence" value="ECO:0007669"/>
    <property type="project" value="TreeGrafter"/>
</dbReference>
<dbReference type="InterPro" id="IPR051679">
    <property type="entry name" value="DASS-Related_Transporters"/>
</dbReference>
<feature type="transmembrane region" description="Helical" evidence="7">
    <location>
        <begin position="6"/>
        <end position="25"/>
    </location>
</feature>
<dbReference type="Pfam" id="PF02080">
    <property type="entry name" value="TrkA_C"/>
    <property type="match status" value="2"/>
</dbReference>
<dbReference type="PANTHER" id="PTHR43652">
    <property type="entry name" value="BASIC AMINO ACID ANTIPORTER YFCC-RELATED"/>
    <property type="match status" value="1"/>
</dbReference>
<dbReference type="Gene3D" id="3.30.70.1450">
    <property type="entry name" value="Regulator of K+ conductance, C-terminal domain"/>
    <property type="match status" value="2"/>
</dbReference>
<dbReference type="InterPro" id="IPR004680">
    <property type="entry name" value="Cit_transptr-like_dom"/>
</dbReference>
<keyword evidence="6 7" id="KW-0472">Membrane</keyword>
<comment type="subcellular location">
    <subcellularLocation>
        <location evidence="1">Membrane</location>
        <topology evidence="1">Multi-pass membrane protein</topology>
    </subcellularLocation>
</comment>
<reference evidence="9 10" key="1">
    <citation type="submission" date="2018-09" db="EMBL/GenBank/DDBJ databases">
        <title>Metagenome Assembled Genomes from an Advanced Water Purification Facility.</title>
        <authorList>
            <person name="Stamps B.W."/>
            <person name="Spear J.R."/>
        </authorList>
    </citation>
    <scope>NUCLEOTIDE SEQUENCE [LARGE SCALE GENOMIC DNA]</scope>
    <source>
        <strain evidence="9">Bin_27_1</strain>
    </source>
</reference>
<dbReference type="PROSITE" id="PS01271">
    <property type="entry name" value="NA_SULFATE"/>
    <property type="match status" value="1"/>
</dbReference>
<feature type="transmembrane region" description="Helical" evidence="7">
    <location>
        <begin position="429"/>
        <end position="445"/>
    </location>
</feature>
<gene>
    <name evidence="9" type="ORF">E6Q80_04865</name>
</gene>
<organism evidence="9 10">
    <name type="scientific">Thauera aminoaromatica</name>
    <dbReference type="NCBI Taxonomy" id="164330"/>
    <lineage>
        <taxon>Bacteria</taxon>
        <taxon>Pseudomonadati</taxon>
        <taxon>Pseudomonadota</taxon>
        <taxon>Betaproteobacteria</taxon>
        <taxon>Rhodocyclales</taxon>
        <taxon>Zoogloeaceae</taxon>
        <taxon>Thauera</taxon>
    </lineage>
</organism>
<name>A0A5C7SY97_THASP</name>
<feature type="transmembrane region" description="Helical" evidence="7">
    <location>
        <begin position="144"/>
        <end position="165"/>
    </location>
</feature>
<evidence type="ECO:0000256" key="6">
    <source>
        <dbReference type="ARBA" id="ARBA00023136"/>
    </source>
</evidence>
<dbReference type="RefSeq" id="WP_276657272.1">
    <property type="nucleotide sequence ID" value="NZ_JAYRXT010000136.1"/>
</dbReference>
<evidence type="ECO:0000313" key="9">
    <source>
        <dbReference type="EMBL" id="TXH88804.1"/>
    </source>
</evidence>
<feature type="transmembrane region" description="Helical" evidence="7">
    <location>
        <begin position="514"/>
        <end position="531"/>
    </location>
</feature>
<keyword evidence="2" id="KW-0813">Transport</keyword>
<dbReference type="EMBL" id="SSFD01000066">
    <property type="protein sequence ID" value="TXH88804.1"/>
    <property type="molecule type" value="Genomic_DNA"/>
</dbReference>
<evidence type="ECO:0000259" key="8">
    <source>
        <dbReference type="PROSITE" id="PS51202"/>
    </source>
</evidence>
<evidence type="ECO:0000256" key="7">
    <source>
        <dbReference type="SAM" id="Phobius"/>
    </source>
</evidence>
<feature type="domain" description="RCK C-terminal" evidence="8">
    <location>
        <begin position="208"/>
        <end position="294"/>
    </location>
</feature>
<dbReference type="InterPro" id="IPR036721">
    <property type="entry name" value="RCK_C_sf"/>
</dbReference>
<feature type="transmembrane region" description="Helical" evidence="7">
    <location>
        <begin position="537"/>
        <end position="555"/>
    </location>
</feature>
<dbReference type="Pfam" id="PF03600">
    <property type="entry name" value="CitMHS"/>
    <property type="match status" value="1"/>
</dbReference>
<dbReference type="InterPro" id="IPR031312">
    <property type="entry name" value="Na/sul_symport_CS"/>
</dbReference>
<keyword evidence="5 7" id="KW-1133">Transmembrane helix</keyword>
<feature type="transmembrane region" description="Helical" evidence="7">
    <location>
        <begin position="177"/>
        <end position="201"/>
    </location>
</feature>
<evidence type="ECO:0000256" key="3">
    <source>
        <dbReference type="ARBA" id="ARBA00022692"/>
    </source>
</evidence>
<comment type="caution">
    <text evidence="9">The sequence shown here is derived from an EMBL/GenBank/DDBJ whole genome shotgun (WGS) entry which is preliminary data.</text>
</comment>
<feature type="transmembrane region" description="Helical" evidence="7">
    <location>
        <begin position="490"/>
        <end position="507"/>
    </location>
</feature>
<evidence type="ECO:0000256" key="5">
    <source>
        <dbReference type="ARBA" id="ARBA00022989"/>
    </source>
</evidence>
<feature type="domain" description="RCK C-terminal" evidence="8">
    <location>
        <begin position="305"/>
        <end position="389"/>
    </location>
</feature>
<dbReference type="GO" id="GO:0006813">
    <property type="term" value="P:potassium ion transport"/>
    <property type="evidence" value="ECO:0007669"/>
    <property type="project" value="InterPro"/>
</dbReference>
<feature type="transmembrane region" description="Helical" evidence="7">
    <location>
        <begin position="405"/>
        <end position="423"/>
    </location>
</feature>
<feature type="transmembrane region" description="Helical" evidence="7">
    <location>
        <begin position="452"/>
        <end position="470"/>
    </location>
</feature>
<dbReference type="Proteomes" id="UP000321192">
    <property type="component" value="Unassembled WGS sequence"/>
</dbReference>
<sequence length="599" mass="63973">MPLPELHAPLFVGLVLVVLFVAFVREWVKPDVAVMVAVGVLLVAGMLNTKEVLGVFGNSAPITIACLFIISAALSRTGCVDQLGEWLAAAAGAGERRLLLALIAACLLVSPFINNTPVVMVMIPAVIAVAARQGLAPSRLLIPLSYATILGGLITMVGTSTNILVDGVAREQGLAPFSMFEISLPAILMALVGSAFMLVFAPRLLPVRETLSQQFGAGERWFMTELFVPEGSHLAGRTLREARLSNGIIQVLNLVRGDTELADPAPDTRLEVGDRVVVHSRSDAMMALRSSDGVGLQAPAGAEAHDIETLRRRDLVMVEAIVGQTSRYILRPIRDLDLLARYGIHLVAVHRRDASFAQIGEDFQLLGGDVLLVEGTPAQIQRFCDNGDLFAITEGRQMASRRHKAPVALATIVGVMLLAALNVMPIEGLALIGAAIVIATGCITSDEAYKSIEWPILVLIFGMLAISIAMRNSGLDQLLAAQLAALGEGMSPWLMLSLVILITSVATEVLSNNAIAVLFTPVVIGLAQQMGVDPRPFVVGVMFAASCSFATPIGYQTNTLVYSAGNYRFADFARLGVPMNVLTWLLCSALIPLFWPFQP</sequence>
<dbReference type="PROSITE" id="PS51202">
    <property type="entry name" value="RCK_C"/>
    <property type="match status" value="2"/>
</dbReference>
<keyword evidence="3 7" id="KW-0812">Transmembrane</keyword>
<keyword evidence="4" id="KW-0677">Repeat</keyword>
<dbReference type="SUPFAM" id="SSF116726">
    <property type="entry name" value="TrkA C-terminal domain-like"/>
    <property type="match status" value="2"/>
</dbReference>
<accession>A0A5C7SY97</accession>
<evidence type="ECO:0000313" key="10">
    <source>
        <dbReference type="Proteomes" id="UP000321192"/>
    </source>
</evidence>
<feature type="transmembrane region" description="Helical" evidence="7">
    <location>
        <begin position="55"/>
        <end position="74"/>
    </location>
</feature>
<protein>
    <submittedName>
        <fullName evidence="9">SLC13 family permease</fullName>
    </submittedName>
</protein>
<evidence type="ECO:0000256" key="4">
    <source>
        <dbReference type="ARBA" id="ARBA00022737"/>
    </source>
</evidence>
<evidence type="ECO:0000256" key="2">
    <source>
        <dbReference type="ARBA" id="ARBA00022448"/>
    </source>
</evidence>
<proteinExistence type="predicted"/>
<dbReference type="PANTHER" id="PTHR43652:SF2">
    <property type="entry name" value="BASIC AMINO ACID ANTIPORTER YFCC-RELATED"/>
    <property type="match status" value="1"/>
</dbReference>
<evidence type="ECO:0000256" key="1">
    <source>
        <dbReference type="ARBA" id="ARBA00004141"/>
    </source>
</evidence>
<dbReference type="InterPro" id="IPR006037">
    <property type="entry name" value="RCK_C"/>
</dbReference>
<feature type="transmembrane region" description="Helical" evidence="7">
    <location>
        <begin position="116"/>
        <end position="132"/>
    </location>
</feature>
<dbReference type="GO" id="GO:0008324">
    <property type="term" value="F:monoatomic cation transmembrane transporter activity"/>
    <property type="evidence" value="ECO:0007669"/>
    <property type="project" value="InterPro"/>
</dbReference>
<feature type="transmembrane region" description="Helical" evidence="7">
    <location>
        <begin position="575"/>
        <end position="595"/>
    </location>
</feature>